<dbReference type="EMBL" id="CAIX01000129">
    <property type="protein sequence ID" value="CCI46526.1"/>
    <property type="molecule type" value="Genomic_DNA"/>
</dbReference>
<accession>A0A024GIK7</accession>
<name>A0A024GIK7_9STRA</name>
<sequence length="133" mass="15265">MIGKAAACTFCFPIANFAPFRTFSALFVSAISPLSTHDFQTCVQPRHDGIVVLSVALWKPQLQRRVAPAVLLPFRCTSRIRVLANRSKIRFGRLLVWETKIYIITQYYCSRLECLHQCLSVRSIFMKRSIHAF</sequence>
<dbReference type="AlphaFoldDB" id="A0A024GIK7"/>
<dbReference type="InParanoid" id="A0A024GIK7"/>
<evidence type="ECO:0000313" key="2">
    <source>
        <dbReference type="Proteomes" id="UP000053237"/>
    </source>
</evidence>
<proteinExistence type="predicted"/>
<organism evidence="1 2">
    <name type="scientific">Albugo candida</name>
    <dbReference type="NCBI Taxonomy" id="65357"/>
    <lineage>
        <taxon>Eukaryota</taxon>
        <taxon>Sar</taxon>
        <taxon>Stramenopiles</taxon>
        <taxon>Oomycota</taxon>
        <taxon>Peronosporomycetes</taxon>
        <taxon>Albuginales</taxon>
        <taxon>Albuginaceae</taxon>
        <taxon>Albugo</taxon>
    </lineage>
</organism>
<dbReference type="Proteomes" id="UP000053237">
    <property type="component" value="Unassembled WGS sequence"/>
</dbReference>
<comment type="caution">
    <text evidence="1">The sequence shown here is derived from an EMBL/GenBank/DDBJ whole genome shotgun (WGS) entry which is preliminary data.</text>
</comment>
<evidence type="ECO:0000313" key="1">
    <source>
        <dbReference type="EMBL" id="CCI46526.1"/>
    </source>
</evidence>
<keyword evidence="2" id="KW-1185">Reference proteome</keyword>
<gene>
    <name evidence="1" type="ORF">BN9_074550</name>
</gene>
<protein>
    <submittedName>
        <fullName evidence="1">Uncharacterized protein</fullName>
    </submittedName>
</protein>
<reference evidence="1 2" key="1">
    <citation type="submission" date="2012-05" db="EMBL/GenBank/DDBJ databases">
        <title>Recombination and specialization in a pathogen metapopulation.</title>
        <authorList>
            <person name="Gardiner A."/>
            <person name="Kemen E."/>
            <person name="Schultz-Larsen T."/>
            <person name="MacLean D."/>
            <person name="Van Oosterhout C."/>
            <person name="Jones J.D.G."/>
        </authorList>
    </citation>
    <scope>NUCLEOTIDE SEQUENCE [LARGE SCALE GENOMIC DNA]</scope>
    <source>
        <strain evidence="1 2">Ac Nc2</strain>
    </source>
</reference>